<accession>A0A5B1M7J2</accession>
<dbReference type="Gene3D" id="3.90.25.10">
    <property type="entry name" value="UDP-galactose 4-epimerase, domain 1"/>
    <property type="match status" value="1"/>
</dbReference>
<dbReference type="PANTHER" id="PTHR43162:SF1">
    <property type="entry name" value="PRESTALK A DIFFERENTIATION PROTEIN A"/>
    <property type="match status" value="1"/>
</dbReference>
<comment type="caution">
    <text evidence="1">The sequence shown here is derived from an EMBL/GenBank/DDBJ whole genome shotgun (WGS) entry which is preliminary data.</text>
</comment>
<reference evidence="1 2" key="1">
    <citation type="submission" date="2019-09" db="EMBL/GenBank/DDBJ databases">
        <title>Nocardioides panacisoli sp. nov., isolated from the soil of a ginseng field.</title>
        <authorList>
            <person name="Cho C."/>
        </authorList>
    </citation>
    <scope>NUCLEOTIDE SEQUENCE [LARGE SCALE GENOMIC DNA]</scope>
    <source>
        <strain evidence="1 2">BN140041</strain>
    </source>
</reference>
<dbReference type="PANTHER" id="PTHR43162">
    <property type="match status" value="1"/>
</dbReference>
<name>A0A5B1M7J2_9ACTN</name>
<dbReference type="Gene3D" id="3.40.50.720">
    <property type="entry name" value="NAD(P)-binding Rossmann-like Domain"/>
    <property type="match status" value="1"/>
</dbReference>
<reference evidence="1 2" key="2">
    <citation type="submission" date="2019-09" db="EMBL/GenBank/DDBJ databases">
        <authorList>
            <person name="Jin C."/>
        </authorList>
    </citation>
    <scope>NUCLEOTIDE SEQUENCE [LARGE SCALE GENOMIC DNA]</scope>
    <source>
        <strain evidence="1 2">BN140041</strain>
    </source>
</reference>
<dbReference type="EMBL" id="VUJW01000002">
    <property type="protein sequence ID" value="KAA1428486.1"/>
    <property type="molecule type" value="Genomic_DNA"/>
</dbReference>
<dbReference type="InterPro" id="IPR036291">
    <property type="entry name" value="NAD(P)-bd_dom_sf"/>
</dbReference>
<keyword evidence="2" id="KW-1185">Reference proteome</keyword>
<dbReference type="RefSeq" id="WP_149749422.1">
    <property type="nucleotide sequence ID" value="NZ_VUJW01000002.1"/>
</dbReference>
<dbReference type="AlphaFoldDB" id="A0A5B1M7J2"/>
<sequence length="277" mass="29573">MTTHLLIGGTGKTGRRVAARLRDRGLPVRSFSRPEFDWADRSTWSAVEEPAAAAYLAYAPDITFPAAPEALREVAERIARSGVRRIVLVSGRGEPEAQRAERLVAEAAERHGAEWAVLRCAMFMQNFDESLFQPPLAAGHLAFVAGEVREPFVDAEDIADVAVGLMAGEVAPNRAYELTGPRLMTFAEATAEIAAAAGRQIGYQQVSGEVLAADLVRAGLPAEEAHELVQLFDHILDGHNASLATGVEEALGRAPRDFTEYAVQAAAAGAWSEAAAS</sequence>
<gene>
    <name evidence="1" type="ORF">F0U47_06115</name>
</gene>
<organism evidence="1 2">
    <name type="scientific">Nocardioides antri</name>
    <dbReference type="NCBI Taxonomy" id="2607659"/>
    <lineage>
        <taxon>Bacteria</taxon>
        <taxon>Bacillati</taxon>
        <taxon>Actinomycetota</taxon>
        <taxon>Actinomycetes</taxon>
        <taxon>Propionibacteriales</taxon>
        <taxon>Nocardioidaceae</taxon>
        <taxon>Nocardioides</taxon>
    </lineage>
</organism>
<proteinExistence type="predicted"/>
<protein>
    <submittedName>
        <fullName evidence="1">NmrA family transcriptional regulator</fullName>
    </submittedName>
</protein>
<dbReference type="SUPFAM" id="SSF51735">
    <property type="entry name" value="NAD(P)-binding Rossmann-fold domains"/>
    <property type="match status" value="1"/>
</dbReference>
<dbReference type="InterPro" id="IPR051604">
    <property type="entry name" value="Ergot_Alk_Oxidoreductase"/>
</dbReference>
<evidence type="ECO:0000313" key="2">
    <source>
        <dbReference type="Proteomes" id="UP000324351"/>
    </source>
</evidence>
<dbReference type="Proteomes" id="UP000324351">
    <property type="component" value="Unassembled WGS sequence"/>
</dbReference>
<evidence type="ECO:0000313" key="1">
    <source>
        <dbReference type="EMBL" id="KAA1428486.1"/>
    </source>
</evidence>